<dbReference type="AlphaFoldDB" id="A0A839UQS2"/>
<keyword evidence="4" id="KW-1185">Reference proteome</keyword>
<dbReference type="EMBL" id="JACHXZ010000003">
    <property type="protein sequence ID" value="MBB3168829.1"/>
    <property type="molecule type" value="Genomic_DNA"/>
</dbReference>
<evidence type="ECO:0000256" key="2">
    <source>
        <dbReference type="SAM" id="Phobius"/>
    </source>
</evidence>
<name>A0A839UQS2_9GAMM</name>
<comment type="caution">
    <text evidence="3">The sequence shown here is derived from an EMBL/GenBank/DDBJ whole genome shotgun (WGS) entry which is preliminary data.</text>
</comment>
<keyword evidence="2" id="KW-0812">Transmembrane</keyword>
<keyword evidence="2" id="KW-0472">Membrane</keyword>
<dbReference type="Proteomes" id="UP000559987">
    <property type="component" value="Unassembled WGS sequence"/>
</dbReference>
<dbReference type="RefSeq" id="WP_183910344.1">
    <property type="nucleotide sequence ID" value="NZ_JACHXZ010000003.1"/>
</dbReference>
<proteinExistence type="predicted"/>
<dbReference type="InterPro" id="IPR036465">
    <property type="entry name" value="vWFA_dom_sf"/>
</dbReference>
<gene>
    <name evidence="3" type="ORF">FHS30_002037</name>
</gene>
<evidence type="ECO:0008006" key="5">
    <source>
        <dbReference type="Google" id="ProtNLM"/>
    </source>
</evidence>
<dbReference type="SUPFAM" id="SSF53300">
    <property type="entry name" value="vWA-like"/>
    <property type="match status" value="1"/>
</dbReference>
<feature type="transmembrane region" description="Helical" evidence="2">
    <location>
        <begin position="12"/>
        <end position="32"/>
    </location>
</feature>
<evidence type="ECO:0000256" key="1">
    <source>
        <dbReference type="SAM" id="Coils"/>
    </source>
</evidence>
<accession>A0A839UQS2</accession>
<organism evidence="3 4">
    <name type="scientific">Simiduia aestuariiviva</name>
    <dbReference type="NCBI Taxonomy" id="1510459"/>
    <lineage>
        <taxon>Bacteria</taxon>
        <taxon>Pseudomonadati</taxon>
        <taxon>Pseudomonadota</taxon>
        <taxon>Gammaproteobacteria</taxon>
        <taxon>Cellvibrionales</taxon>
        <taxon>Cellvibrionaceae</taxon>
        <taxon>Simiduia</taxon>
    </lineage>
</organism>
<keyword evidence="2" id="KW-1133">Transmembrane helix</keyword>
<evidence type="ECO:0000313" key="4">
    <source>
        <dbReference type="Proteomes" id="UP000559987"/>
    </source>
</evidence>
<feature type="coiled-coil region" evidence="1">
    <location>
        <begin position="80"/>
        <end position="107"/>
    </location>
</feature>
<protein>
    <recommendedName>
        <fullName evidence="5">VWA domain-containing protein</fullName>
    </recommendedName>
</protein>
<dbReference type="Gene3D" id="3.40.50.410">
    <property type="entry name" value="von Willebrand factor, type A domain"/>
    <property type="match status" value="1"/>
</dbReference>
<keyword evidence="1" id="KW-0175">Coiled coil</keyword>
<reference evidence="3 4" key="1">
    <citation type="submission" date="2020-08" db="EMBL/GenBank/DDBJ databases">
        <title>Genomic Encyclopedia of Type Strains, Phase III (KMG-III): the genomes of soil and plant-associated and newly described type strains.</title>
        <authorList>
            <person name="Whitman W."/>
        </authorList>
    </citation>
    <scope>NUCLEOTIDE SEQUENCE [LARGE SCALE GENOMIC DNA]</scope>
    <source>
        <strain evidence="3 4">CECT 8571</strain>
    </source>
</reference>
<evidence type="ECO:0000313" key="3">
    <source>
        <dbReference type="EMBL" id="MBB3168829.1"/>
    </source>
</evidence>
<sequence>MKRKQRQTDEFNVSFLDVICCGFGAIVLLLMITKTVPIVVLEETQIDRKGQVAELQRTLFEIQGETTILNRDLNAKHEQLDAETQRIAILRGKLTQLQARHASLARQASSDDSELGKLARATQSLSAEMERLLGDRFERQNNIIGGIPVDSEYIIFIIDTSGSMFNFAWPRMMDEMIAILDIYPSVKGIQIMNDMGQYMFTSFRDEWITDSPARRTAIINRLRNWNPFSNSSPVEGIQKAVRTFYDPGKRVSIYVMGDDFTGKSIAQVVDIVDRLNHNRDNDQPRVRIHAVGFPVQFDPRVPNRQGVYRFAALMRELTYRNGGTFVGLNDYQRQR</sequence>